<proteinExistence type="predicted"/>
<evidence type="ECO:0000256" key="5">
    <source>
        <dbReference type="SAM" id="MobiDB-lite"/>
    </source>
</evidence>
<feature type="region of interest" description="Disordered" evidence="5">
    <location>
        <begin position="480"/>
        <end position="510"/>
    </location>
</feature>
<feature type="region of interest" description="Disordered" evidence="5">
    <location>
        <begin position="765"/>
        <end position="786"/>
    </location>
</feature>
<evidence type="ECO:0000313" key="9">
    <source>
        <dbReference type="Proteomes" id="UP000567179"/>
    </source>
</evidence>
<evidence type="ECO:0000256" key="3">
    <source>
        <dbReference type="ARBA" id="ARBA00022989"/>
    </source>
</evidence>
<organism evidence="8 9">
    <name type="scientific">Psilocybe cf. subviscida</name>
    <dbReference type="NCBI Taxonomy" id="2480587"/>
    <lineage>
        <taxon>Eukaryota</taxon>
        <taxon>Fungi</taxon>
        <taxon>Dikarya</taxon>
        <taxon>Basidiomycota</taxon>
        <taxon>Agaricomycotina</taxon>
        <taxon>Agaricomycetes</taxon>
        <taxon>Agaricomycetidae</taxon>
        <taxon>Agaricales</taxon>
        <taxon>Agaricineae</taxon>
        <taxon>Strophariaceae</taxon>
        <taxon>Psilocybe</taxon>
    </lineage>
</organism>
<dbReference type="GO" id="GO:0016020">
    <property type="term" value="C:membrane"/>
    <property type="evidence" value="ECO:0007669"/>
    <property type="project" value="UniProtKB-SubCell"/>
</dbReference>
<comment type="subcellular location">
    <subcellularLocation>
        <location evidence="1">Membrane</location>
        <topology evidence="1">Single-pass membrane protein</topology>
    </subcellularLocation>
</comment>
<feature type="transmembrane region" description="Helical" evidence="6">
    <location>
        <begin position="410"/>
        <end position="431"/>
    </location>
</feature>
<evidence type="ECO:0000256" key="2">
    <source>
        <dbReference type="ARBA" id="ARBA00022692"/>
    </source>
</evidence>
<feature type="compositionally biased region" description="Basic and acidic residues" evidence="5">
    <location>
        <begin position="489"/>
        <end position="501"/>
    </location>
</feature>
<feature type="region of interest" description="Disordered" evidence="5">
    <location>
        <begin position="151"/>
        <end position="321"/>
    </location>
</feature>
<dbReference type="OrthoDB" id="3039272at2759"/>
<reference evidence="8 9" key="1">
    <citation type="journal article" date="2020" name="ISME J.">
        <title>Uncovering the hidden diversity of litter-decomposition mechanisms in mushroom-forming fungi.</title>
        <authorList>
            <person name="Floudas D."/>
            <person name="Bentzer J."/>
            <person name="Ahren D."/>
            <person name="Johansson T."/>
            <person name="Persson P."/>
            <person name="Tunlid A."/>
        </authorList>
    </citation>
    <scope>NUCLEOTIDE SEQUENCE [LARGE SCALE GENOMIC DNA]</scope>
    <source>
        <strain evidence="8 9">CBS 101986</strain>
    </source>
</reference>
<feature type="signal peptide" evidence="7">
    <location>
        <begin position="1"/>
        <end position="20"/>
    </location>
</feature>
<evidence type="ECO:0008006" key="10">
    <source>
        <dbReference type="Google" id="ProtNLM"/>
    </source>
</evidence>
<dbReference type="GO" id="GO:0071944">
    <property type="term" value="C:cell periphery"/>
    <property type="evidence" value="ECO:0007669"/>
    <property type="project" value="UniProtKB-ARBA"/>
</dbReference>
<keyword evidence="4 6" id="KW-0472">Membrane</keyword>
<evidence type="ECO:0000256" key="7">
    <source>
        <dbReference type="SAM" id="SignalP"/>
    </source>
</evidence>
<name>A0A8H5BK80_9AGAR</name>
<dbReference type="Proteomes" id="UP000567179">
    <property type="component" value="Unassembled WGS sequence"/>
</dbReference>
<feature type="compositionally biased region" description="Low complexity" evidence="5">
    <location>
        <begin position="153"/>
        <end position="195"/>
    </location>
</feature>
<feature type="compositionally biased region" description="Pro residues" evidence="5">
    <location>
        <begin position="768"/>
        <end position="780"/>
    </location>
</feature>
<feature type="region of interest" description="Disordered" evidence="5">
    <location>
        <begin position="613"/>
        <end position="675"/>
    </location>
</feature>
<feature type="region of interest" description="Disordered" evidence="5">
    <location>
        <begin position="349"/>
        <end position="369"/>
    </location>
</feature>
<dbReference type="AlphaFoldDB" id="A0A8H5BK80"/>
<evidence type="ECO:0000256" key="1">
    <source>
        <dbReference type="ARBA" id="ARBA00004167"/>
    </source>
</evidence>
<keyword evidence="2 6" id="KW-0812">Transmembrane</keyword>
<feature type="compositionally biased region" description="Polar residues" evidence="5">
    <location>
        <begin position="196"/>
        <end position="214"/>
    </location>
</feature>
<sequence length="856" mass="90489">MWMRHSCFTNLVSLCVDLRAIVVRLCSQFKFKKEYPLVLETRTEVPIRPSRCPVIVSTTRVGQAVWVDRVSPFKEYLGTSRPSPPTSPPCPLGLTWASSSSARKLRRISSHFVRAVEFVSDMAEPSQTQMTKSSPLDIGASASITAPLFPSLAPTSSSAVRTPTPPSATRSGSSSNSTSRKPSSTTPSSEPPSSTRGGVSTAPSSEVASSHTAGSRTSLQTSSTASLSSSSRSASSSSSSRPLSSASASESLTSAPPSSSSESASVSSSGTTSVSRSSVMSSSTSPRSSSSSPVASSPSDLSASFSPTSTPNGNNTILSSSTMESSASRTFIFQSPTAWSSSLVASLPSSHTGSSSSETPSPTPNPVAGVTSITVVSTTTLTTHIPASSSTGILRPGDYARSGFANNTGAIVGVSVAATAGLLALAVLIFFTCRKYRSRVSHNESTDRILALARNVSWRTPVDGSLAGSLHEKVFYAKSGSASPPLEETYDHSSDEHRDEFGSISRSNGTIEHPDYLAMHRPMNPTFGGQSYVPAHADPRRPDPAAFPTQMYPFVHIPGSSTEWRPADPFEHEDDPVSTRSYGPTRSETALVFPGWSSPSEHGVMPHSTAYGTWGATDSAPRTRNSVSGPRAMLGSMQKSRRHSSTPPSAFMGSHDDATTDQEGQSTLHDSQADRMSVKSIMSIFKSARRASSQSLASTIKSLPFTRLTDQEPIPTLSPRRDQMVGSSNIYSPSLLNPPIALPPQPLLSFPRGVTGHGYDPHQSATLWPPPTLPPAPDSPAPTDDSSMIEGLLHPRLALEGLRQASQTSFRDNEDYSRPISGLVKNHHLRSTTTIDTPDTAESEDGTSTLGRGIAY</sequence>
<dbReference type="EMBL" id="JAACJJ010000016">
    <property type="protein sequence ID" value="KAF5324376.1"/>
    <property type="molecule type" value="Genomic_DNA"/>
</dbReference>
<gene>
    <name evidence="8" type="ORF">D9619_011354</name>
</gene>
<keyword evidence="9" id="KW-1185">Reference proteome</keyword>
<evidence type="ECO:0000313" key="8">
    <source>
        <dbReference type="EMBL" id="KAF5324376.1"/>
    </source>
</evidence>
<feature type="compositionally biased region" description="Low complexity" evidence="5">
    <location>
        <begin position="215"/>
        <end position="309"/>
    </location>
</feature>
<keyword evidence="7" id="KW-0732">Signal</keyword>
<feature type="compositionally biased region" description="Low complexity" evidence="5">
    <location>
        <begin position="349"/>
        <end position="360"/>
    </location>
</feature>
<keyword evidence="3 6" id="KW-1133">Transmembrane helix</keyword>
<comment type="caution">
    <text evidence="8">The sequence shown here is derived from an EMBL/GenBank/DDBJ whole genome shotgun (WGS) entry which is preliminary data.</text>
</comment>
<feature type="chain" id="PRO_5034192850" description="REJ domain-containing protein" evidence="7">
    <location>
        <begin position="21"/>
        <end position="856"/>
    </location>
</feature>
<dbReference type="InterPro" id="IPR051694">
    <property type="entry name" value="Immunoregulatory_rcpt-like"/>
</dbReference>
<dbReference type="PANTHER" id="PTHR15549">
    <property type="entry name" value="PAIRED IMMUNOGLOBULIN-LIKE TYPE 2 RECEPTOR"/>
    <property type="match status" value="1"/>
</dbReference>
<accession>A0A8H5BK80</accession>
<evidence type="ECO:0000256" key="4">
    <source>
        <dbReference type="ARBA" id="ARBA00023136"/>
    </source>
</evidence>
<evidence type="ECO:0000256" key="6">
    <source>
        <dbReference type="SAM" id="Phobius"/>
    </source>
</evidence>
<feature type="region of interest" description="Disordered" evidence="5">
    <location>
        <begin position="833"/>
        <end position="856"/>
    </location>
</feature>
<feature type="compositionally biased region" description="Polar residues" evidence="5">
    <location>
        <begin position="661"/>
        <end position="670"/>
    </location>
</feature>
<protein>
    <recommendedName>
        <fullName evidence="10">REJ domain-containing protein</fullName>
    </recommendedName>
</protein>